<organism evidence="7 8">
    <name type="scientific">Penicillium canescens</name>
    <dbReference type="NCBI Taxonomy" id="5083"/>
    <lineage>
        <taxon>Eukaryota</taxon>
        <taxon>Fungi</taxon>
        <taxon>Dikarya</taxon>
        <taxon>Ascomycota</taxon>
        <taxon>Pezizomycotina</taxon>
        <taxon>Eurotiomycetes</taxon>
        <taxon>Eurotiomycetidae</taxon>
        <taxon>Eurotiales</taxon>
        <taxon>Aspergillaceae</taxon>
        <taxon>Penicillium</taxon>
    </lineage>
</organism>
<comment type="cofactor">
    <cofactor evidence="1">
        <name>Zn(2+)</name>
        <dbReference type="ChEBI" id="CHEBI:29105"/>
    </cofactor>
</comment>
<dbReference type="GO" id="GO:0016787">
    <property type="term" value="F:hydrolase activity"/>
    <property type="evidence" value="ECO:0007669"/>
    <property type="project" value="UniProtKB-KW"/>
</dbReference>
<keyword evidence="5" id="KW-0862">Zinc</keyword>
<dbReference type="CDD" id="cd07730">
    <property type="entry name" value="metallo-hydrolase-like_MBL-fold"/>
    <property type="match status" value="1"/>
</dbReference>
<gene>
    <name evidence="7" type="ORF">N7460_012394</name>
</gene>
<dbReference type="PANTHER" id="PTHR42978">
    <property type="entry name" value="QUORUM-QUENCHING LACTONASE YTNP-RELATED-RELATED"/>
    <property type="match status" value="1"/>
</dbReference>
<sequence>MDDDTLLYASDGGDYVTVIPINGGEISLPERSFVSPGDPNNSVTVPSLSFLITHPGAKGQDRPRNFLFDLGLRARLQNYTKENQSHLQSRIPYRLGPGVAQLLRQGGLDPAEIDTVILSHVHYDHHGDPADFPNAQFLLGSGSLSLIHQGLGTSASHQFFDPNLFRDVSRVSELPEPQKAPWKRLAPFEATFDLMKDGSIFIADAPGHLPGHINLLCRTGPREWVYLGGDSCHDIRLLSGERDIATWQDMHGQETCIHMDKVLAEDTISRIRKLQEMNDLKVEVVMAHDVQWWEKNKHRAFPASFR</sequence>
<dbReference type="AlphaFoldDB" id="A0AAD6I338"/>
<keyword evidence="4" id="KW-0378">Hydrolase</keyword>
<dbReference type="Gene3D" id="3.60.15.10">
    <property type="entry name" value="Ribonuclease Z/Hydroxyacylglutathione hydrolase-like"/>
    <property type="match status" value="1"/>
</dbReference>
<evidence type="ECO:0000313" key="7">
    <source>
        <dbReference type="EMBL" id="KAJ6027577.1"/>
    </source>
</evidence>
<dbReference type="Proteomes" id="UP001219568">
    <property type="component" value="Unassembled WGS sequence"/>
</dbReference>
<accession>A0AAD6I338</accession>
<reference evidence="7" key="1">
    <citation type="journal article" date="2023" name="IMA Fungus">
        <title>Comparative genomic study of the Penicillium genus elucidates a diverse pangenome and 15 lateral gene transfer events.</title>
        <authorList>
            <person name="Petersen C."/>
            <person name="Sorensen T."/>
            <person name="Nielsen M.R."/>
            <person name="Sondergaard T.E."/>
            <person name="Sorensen J.L."/>
            <person name="Fitzpatrick D.A."/>
            <person name="Frisvad J.C."/>
            <person name="Nielsen K.L."/>
        </authorList>
    </citation>
    <scope>NUCLEOTIDE SEQUENCE</scope>
    <source>
        <strain evidence="7">IBT 15450</strain>
    </source>
</reference>
<evidence type="ECO:0000256" key="3">
    <source>
        <dbReference type="ARBA" id="ARBA00022723"/>
    </source>
</evidence>
<dbReference type="PANTHER" id="PTHR42978:SF2">
    <property type="entry name" value="102 KBASES UNSTABLE REGION: FROM 1 TO 119443"/>
    <property type="match status" value="1"/>
</dbReference>
<dbReference type="InterPro" id="IPR001279">
    <property type="entry name" value="Metallo-B-lactamas"/>
</dbReference>
<evidence type="ECO:0000259" key="6">
    <source>
        <dbReference type="Pfam" id="PF00753"/>
    </source>
</evidence>
<evidence type="ECO:0000256" key="4">
    <source>
        <dbReference type="ARBA" id="ARBA00022801"/>
    </source>
</evidence>
<comment type="caution">
    <text evidence="7">The sequence shown here is derived from an EMBL/GenBank/DDBJ whole genome shotgun (WGS) entry which is preliminary data.</text>
</comment>
<dbReference type="SUPFAM" id="SSF56281">
    <property type="entry name" value="Metallo-hydrolase/oxidoreductase"/>
    <property type="match status" value="1"/>
</dbReference>
<evidence type="ECO:0000313" key="8">
    <source>
        <dbReference type="Proteomes" id="UP001219568"/>
    </source>
</evidence>
<reference evidence="7" key="2">
    <citation type="submission" date="2023-01" db="EMBL/GenBank/DDBJ databases">
        <authorList>
            <person name="Petersen C."/>
        </authorList>
    </citation>
    <scope>NUCLEOTIDE SEQUENCE</scope>
    <source>
        <strain evidence="7">IBT 15450</strain>
    </source>
</reference>
<dbReference type="Pfam" id="PF00753">
    <property type="entry name" value="Lactamase_B"/>
    <property type="match status" value="1"/>
</dbReference>
<dbReference type="GO" id="GO:0046872">
    <property type="term" value="F:metal ion binding"/>
    <property type="evidence" value="ECO:0007669"/>
    <property type="project" value="UniProtKB-KW"/>
</dbReference>
<protein>
    <recommendedName>
        <fullName evidence="6">Metallo-beta-lactamase domain-containing protein</fullName>
    </recommendedName>
</protein>
<keyword evidence="3" id="KW-0479">Metal-binding</keyword>
<name>A0AAD6I338_PENCN</name>
<proteinExistence type="inferred from homology"/>
<feature type="domain" description="Metallo-beta-lactamase" evidence="6">
    <location>
        <begin position="95"/>
        <end position="213"/>
    </location>
</feature>
<dbReference type="EMBL" id="JAQJZL010000015">
    <property type="protein sequence ID" value="KAJ6027577.1"/>
    <property type="molecule type" value="Genomic_DNA"/>
</dbReference>
<evidence type="ECO:0000256" key="1">
    <source>
        <dbReference type="ARBA" id="ARBA00001947"/>
    </source>
</evidence>
<comment type="similarity">
    <text evidence="2">Belongs to the metallo-beta-lactamase superfamily.</text>
</comment>
<evidence type="ECO:0000256" key="5">
    <source>
        <dbReference type="ARBA" id="ARBA00022833"/>
    </source>
</evidence>
<keyword evidence="8" id="KW-1185">Reference proteome</keyword>
<dbReference type="InterPro" id="IPR036866">
    <property type="entry name" value="RibonucZ/Hydroxyglut_hydro"/>
</dbReference>
<evidence type="ECO:0000256" key="2">
    <source>
        <dbReference type="ARBA" id="ARBA00007749"/>
    </source>
</evidence>
<dbReference type="InterPro" id="IPR051013">
    <property type="entry name" value="MBL_superfamily_lactonases"/>
</dbReference>